<proteinExistence type="predicted"/>
<feature type="region of interest" description="Disordered" evidence="1">
    <location>
        <begin position="1"/>
        <end position="121"/>
    </location>
</feature>
<gene>
    <name evidence="2" type="ORF">NDU88_006488</name>
</gene>
<evidence type="ECO:0000313" key="2">
    <source>
        <dbReference type="EMBL" id="KAJ1181280.1"/>
    </source>
</evidence>
<dbReference type="EMBL" id="JANPWB010000006">
    <property type="protein sequence ID" value="KAJ1181280.1"/>
    <property type="molecule type" value="Genomic_DNA"/>
</dbReference>
<feature type="compositionally biased region" description="Polar residues" evidence="1">
    <location>
        <begin position="12"/>
        <end position="22"/>
    </location>
</feature>
<keyword evidence="3" id="KW-1185">Reference proteome</keyword>
<protein>
    <submittedName>
        <fullName evidence="2">Uncharacterized protein</fullName>
    </submittedName>
</protein>
<name>A0AAV7TXT0_PLEWA</name>
<sequence>MGASCGWEDVESTGSTEQSWVSPGSGLQMPADMERAKTLQEASGGAQQESEERKSEEVERQEGDKESEDRVLKKRRQEEIRRKEEKEDEQRKGQELKGSPEIPDLPGEDPKDWTYCDTSRHVPVRMWLSQGITPTGPRRPNT</sequence>
<reference evidence="2" key="1">
    <citation type="journal article" date="2022" name="bioRxiv">
        <title>Sequencing and chromosome-scale assembly of the giantPleurodeles waltlgenome.</title>
        <authorList>
            <person name="Brown T."/>
            <person name="Elewa A."/>
            <person name="Iarovenko S."/>
            <person name="Subramanian E."/>
            <person name="Araus A.J."/>
            <person name="Petzold A."/>
            <person name="Susuki M."/>
            <person name="Suzuki K.-i.T."/>
            <person name="Hayashi T."/>
            <person name="Toyoda A."/>
            <person name="Oliveira C."/>
            <person name="Osipova E."/>
            <person name="Leigh N.D."/>
            <person name="Simon A."/>
            <person name="Yun M.H."/>
        </authorList>
    </citation>
    <scope>NUCLEOTIDE SEQUENCE</scope>
    <source>
        <strain evidence="2">20211129_DDA</strain>
        <tissue evidence="2">Liver</tissue>
    </source>
</reference>
<evidence type="ECO:0000313" key="3">
    <source>
        <dbReference type="Proteomes" id="UP001066276"/>
    </source>
</evidence>
<dbReference type="AlphaFoldDB" id="A0AAV7TXT0"/>
<comment type="caution">
    <text evidence="2">The sequence shown here is derived from an EMBL/GenBank/DDBJ whole genome shotgun (WGS) entry which is preliminary data.</text>
</comment>
<feature type="compositionally biased region" description="Basic and acidic residues" evidence="1">
    <location>
        <begin position="108"/>
        <end position="120"/>
    </location>
</feature>
<evidence type="ECO:0000256" key="1">
    <source>
        <dbReference type="SAM" id="MobiDB-lite"/>
    </source>
</evidence>
<dbReference type="Proteomes" id="UP001066276">
    <property type="component" value="Chromosome 3_2"/>
</dbReference>
<feature type="compositionally biased region" description="Basic and acidic residues" evidence="1">
    <location>
        <begin position="50"/>
        <end position="95"/>
    </location>
</feature>
<organism evidence="2 3">
    <name type="scientific">Pleurodeles waltl</name>
    <name type="common">Iberian ribbed newt</name>
    <dbReference type="NCBI Taxonomy" id="8319"/>
    <lineage>
        <taxon>Eukaryota</taxon>
        <taxon>Metazoa</taxon>
        <taxon>Chordata</taxon>
        <taxon>Craniata</taxon>
        <taxon>Vertebrata</taxon>
        <taxon>Euteleostomi</taxon>
        <taxon>Amphibia</taxon>
        <taxon>Batrachia</taxon>
        <taxon>Caudata</taxon>
        <taxon>Salamandroidea</taxon>
        <taxon>Salamandridae</taxon>
        <taxon>Pleurodelinae</taxon>
        <taxon>Pleurodeles</taxon>
    </lineage>
</organism>
<accession>A0AAV7TXT0</accession>